<keyword evidence="4" id="KW-1185">Reference proteome</keyword>
<feature type="signal peptide" evidence="2">
    <location>
        <begin position="1"/>
        <end position="23"/>
    </location>
</feature>
<sequence length="108" mass="11949">MKIYTVATSVGVMLFLAVTASHALESRQLRYQGIPTRSDQQTGARILAGDGIEETADYDWNELLADKKKQPAKQPGTLVRSSDKDEERLTADARRQVDDTSTLITRAP</sequence>
<dbReference type="AlphaFoldDB" id="A0AAD9GXY3"/>
<gene>
    <name evidence="3" type="ORF">P3T76_002113</name>
</gene>
<feature type="region of interest" description="Disordered" evidence="1">
    <location>
        <begin position="66"/>
        <end position="108"/>
    </location>
</feature>
<dbReference type="Proteomes" id="UP001259832">
    <property type="component" value="Unassembled WGS sequence"/>
</dbReference>
<feature type="compositionally biased region" description="Basic and acidic residues" evidence="1">
    <location>
        <begin position="81"/>
        <end position="98"/>
    </location>
</feature>
<accession>A0AAD9GXY3</accession>
<evidence type="ECO:0000256" key="1">
    <source>
        <dbReference type="SAM" id="MobiDB-lite"/>
    </source>
</evidence>
<feature type="chain" id="PRO_5042158299" description="RxLR effector protein" evidence="2">
    <location>
        <begin position="24"/>
        <end position="108"/>
    </location>
</feature>
<evidence type="ECO:0008006" key="5">
    <source>
        <dbReference type="Google" id="ProtNLM"/>
    </source>
</evidence>
<evidence type="ECO:0000313" key="4">
    <source>
        <dbReference type="Proteomes" id="UP001259832"/>
    </source>
</evidence>
<name>A0AAD9GXY3_9STRA</name>
<evidence type="ECO:0000256" key="2">
    <source>
        <dbReference type="SAM" id="SignalP"/>
    </source>
</evidence>
<comment type="caution">
    <text evidence="3">The sequence shown here is derived from an EMBL/GenBank/DDBJ whole genome shotgun (WGS) entry which is preliminary data.</text>
</comment>
<organism evidence="3 4">
    <name type="scientific">Phytophthora citrophthora</name>
    <dbReference type="NCBI Taxonomy" id="4793"/>
    <lineage>
        <taxon>Eukaryota</taxon>
        <taxon>Sar</taxon>
        <taxon>Stramenopiles</taxon>
        <taxon>Oomycota</taxon>
        <taxon>Peronosporomycetes</taxon>
        <taxon>Peronosporales</taxon>
        <taxon>Peronosporaceae</taxon>
        <taxon>Phytophthora</taxon>
    </lineage>
</organism>
<keyword evidence="2" id="KW-0732">Signal</keyword>
<reference evidence="3" key="1">
    <citation type="submission" date="2023-08" db="EMBL/GenBank/DDBJ databases">
        <title>Reference Genome Resource for the Citrus Pathogen Phytophthora citrophthora.</title>
        <authorList>
            <person name="Moller H."/>
            <person name="Coetzee B."/>
            <person name="Rose L.J."/>
            <person name="Van Niekerk J.M."/>
        </authorList>
    </citation>
    <scope>NUCLEOTIDE SEQUENCE</scope>
    <source>
        <strain evidence="3">STE-U-9442</strain>
    </source>
</reference>
<feature type="compositionally biased region" description="Polar residues" evidence="1">
    <location>
        <begin position="99"/>
        <end position="108"/>
    </location>
</feature>
<proteinExistence type="predicted"/>
<protein>
    <recommendedName>
        <fullName evidence="5">RxLR effector protein</fullName>
    </recommendedName>
</protein>
<dbReference type="EMBL" id="JASMQC010000003">
    <property type="protein sequence ID" value="KAK1946560.1"/>
    <property type="molecule type" value="Genomic_DNA"/>
</dbReference>
<evidence type="ECO:0000313" key="3">
    <source>
        <dbReference type="EMBL" id="KAK1946560.1"/>
    </source>
</evidence>